<sequence>MKKLGTLLLLMLMLFMFVGCSGGSYTITVGEIDSFKHEIAGEYSSFSGKYYKQVTVEPGEVLEITLTAHTEKGRLKAVILDSEEKVISTLNPGNSVQIRDAGVYKLQVEGKNHKGSFTLSWETP</sequence>
<name>A0ABZ2C8C8_9BACI</name>
<dbReference type="RefSeq" id="WP_338448791.1">
    <property type="nucleotide sequence ID" value="NZ_CP137640.1"/>
</dbReference>
<dbReference type="Proteomes" id="UP001357223">
    <property type="component" value="Chromosome"/>
</dbReference>
<protein>
    <recommendedName>
        <fullName evidence="3">Lipoprotein</fullName>
    </recommendedName>
</protein>
<proteinExistence type="predicted"/>
<dbReference type="PROSITE" id="PS51257">
    <property type="entry name" value="PROKAR_LIPOPROTEIN"/>
    <property type="match status" value="1"/>
</dbReference>
<dbReference type="EMBL" id="CP137640">
    <property type="protein sequence ID" value="WVX79860.1"/>
    <property type="molecule type" value="Genomic_DNA"/>
</dbReference>
<evidence type="ECO:0008006" key="3">
    <source>
        <dbReference type="Google" id="ProtNLM"/>
    </source>
</evidence>
<organism evidence="1 2">
    <name type="scientific">Niallia oryzisoli</name>
    <dbReference type="NCBI Taxonomy" id="1737571"/>
    <lineage>
        <taxon>Bacteria</taxon>
        <taxon>Bacillati</taxon>
        <taxon>Bacillota</taxon>
        <taxon>Bacilli</taxon>
        <taxon>Bacillales</taxon>
        <taxon>Bacillaceae</taxon>
        <taxon>Niallia</taxon>
    </lineage>
</organism>
<evidence type="ECO:0000313" key="1">
    <source>
        <dbReference type="EMBL" id="WVX79860.1"/>
    </source>
</evidence>
<evidence type="ECO:0000313" key="2">
    <source>
        <dbReference type="Proteomes" id="UP001357223"/>
    </source>
</evidence>
<gene>
    <name evidence="1" type="ORF">R4Z09_21605</name>
</gene>
<accession>A0ABZ2C8C8</accession>
<reference evidence="1 2" key="1">
    <citation type="submission" date="2023-10" db="EMBL/GenBank/DDBJ databases">
        <title>Niallia locisalis sp.nov. isolated from a salt pond sample.</title>
        <authorList>
            <person name="Li X.-J."/>
            <person name="Dong L."/>
        </authorList>
    </citation>
    <scope>NUCLEOTIDE SEQUENCE [LARGE SCALE GENOMIC DNA]</scope>
    <source>
        <strain evidence="1 2">DSM 29761</strain>
    </source>
</reference>
<keyword evidence="2" id="KW-1185">Reference proteome</keyword>